<dbReference type="PANTHER" id="PTHR31727">
    <property type="entry name" value="OLEOYL-ACYL CARRIER PROTEIN THIOESTERASE 1, CHLOROPLASTIC"/>
    <property type="match status" value="1"/>
</dbReference>
<reference evidence="2" key="2">
    <citation type="submission" date="2019-10" db="EMBL/GenBank/DDBJ databases">
        <title>A de novo genome assembly of a pear dwarfing rootstock.</title>
        <authorList>
            <person name="Wang F."/>
            <person name="Wang J."/>
            <person name="Li S."/>
            <person name="Zhang Y."/>
            <person name="Fang M."/>
            <person name="Ma L."/>
            <person name="Zhao Y."/>
            <person name="Jiang S."/>
        </authorList>
    </citation>
    <scope>NUCLEOTIDE SEQUENCE [LARGE SCALE GENOMIC DNA]</scope>
</reference>
<evidence type="ECO:0000313" key="1">
    <source>
        <dbReference type="EMBL" id="KAB2602143.1"/>
    </source>
</evidence>
<accession>A0A5N5FGY0</accession>
<sequence length="80" mass="9493">MHGFSKWVMMNQDTRRLQKVTDDPNNSILRKIAKLEDPAQYSRLGLVNMPQELIDSHELQTITLDYRGECQQMTYSRFPY</sequence>
<dbReference type="OrthoDB" id="1744455at2759"/>
<dbReference type="PANTHER" id="PTHR31727:SF6">
    <property type="entry name" value="OLEOYL-ACYL CARRIER PROTEIN THIOESTERASE 1, CHLOROPLASTIC"/>
    <property type="match status" value="1"/>
</dbReference>
<dbReference type="EMBL" id="SMOL01000695">
    <property type="protein sequence ID" value="KAB2602143.1"/>
    <property type="molecule type" value="Genomic_DNA"/>
</dbReference>
<keyword evidence="2" id="KW-1185">Reference proteome</keyword>
<reference evidence="1 2" key="1">
    <citation type="submission" date="2019-09" db="EMBL/GenBank/DDBJ databases">
        <authorList>
            <person name="Ou C."/>
        </authorList>
    </citation>
    <scope>NUCLEOTIDE SEQUENCE [LARGE SCALE GENOMIC DNA]</scope>
    <source>
        <strain evidence="1">S2</strain>
        <tissue evidence="1">Leaf</tissue>
    </source>
</reference>
<dbReference type="AlphaFoldDB" id="A0A5N5FGY0"/>
<gene>
    <name evidence="1" type="ORF">D8674_003148</name>
</gene>
<evidence type="ECO:0000313" key="2">
    <source>
        <dbReference type="Proteomes" id="UP000327157"/>
    </source>
</evidence>
<organism evidence="1 2">
    <name type="scientific">Pyrus ussuriensis x Pyrus communis</name>
    <dbReference type="NCBI Taxonomy" id="2448454"/>
    <lineage>
        <taxon>Eukaryota</taxon>
        <taxon>Viridiplantae</taxon>
        <taxon>Streptophyta</taxon>
        <taxon>Embryophyta</taxon>
        <taxon>Tracheophyta</taxon>
        <taxon>Spermatophyta</taxon>
        <taxon>Magnoliopsida</taxon>
        <taxon>eudicotyledons</taxon>
        <taxon>Gunneridae</taxon>
        <taxon>Pentapetalae</taxon>
        <taxon>rosids</taxon>
        <taxon>fabids</taxon>
        <taxon>Rosales</taxon>
        <taxon>Rosaceae</taxon>
        <taxon>Amygdaloideae</taxon>
        <taxon>Maleae</taxon>
        <taxon>Pyrus</taxon>
    </lineage>
</organism>
<name>A0A5N5FGY0_9ROSA</name>
<dbReference type="GO" id="GO:0016297">
    <property type="term" value="F:fatty acyl-[ACP] hydrolase activity"/>
    <property type="evidence" value="ECO:0007669"/>
    <property type="project" value="InterPro"/>
</dbReference>
<proteinExistence type="predicted"/>
<dbReference type="GO" id="GO:0000036">
    <property type="term" value="F:acyl carrier activity"/>
    <property type="evidence" value="ECO:0007669"/>
    <property type="project" value="TreeGrafter"/>
</dbReference>
<dbReference type="InterPro" id="IPR045023">
    <property type="entry name" value="FATA/B"/>
</dbReference>
<dbReference type="Proteomes" id="UP000327157">
    <property type="component" value="Chromosome 10"/>
</dbReference>
<reference evidence="1 2" key="3">
    <citation type="submission" date="2019-11" db="EMBL/GenBank/DDBJ databases">
        <title>A de novo genome assembly of a pear dwarfing rootstock.</title>
        <authorList>
            <person name="Wang F."/>
            <person name="Wang J."/>
            <person name="Li S."/>
            <person name="Zhang Y."/>
            <person name="Fang M."/>
            <person name="Ma L."/>
            <person name="Zhao Y."/>
            <person name="Jiang S."/>
        </authorList>
    </citation>
    <scope>NUCLEOTIDE SEQUENCE [LARGE SCALE GENOMIC DNA]</scope>
    <source>
        <strain evidence="1">S2</strain>
        <tissue evidence="1">Leaf</tissue>
    </source>
</reference>
<protein>
    <submittedName>
        <fullName evidence="1">Oleoyl-acyl carrier protein thioesterase 1</fullName>
    </submittedName>
</protein>
<comment type="caution">
    <text evidence="1">The sequence shown here is derived from an EMBL/GenBank/DDBJ whole genome shotgun (WGS) entry which is preliminary data.</text>
</comment>